<evidence type="ECO:0000259" key="2">
    <source>
        <dbReference type="Pfam" id="PF00248"/>
    </source>
</evidence>
<feature type="domain" description="NADP-dependent oxidoreductase" evidence="2">
    <location>
        <begin position="17"/>
        <end position="307"/>
    </location>
</feature>
<proteinExistence type="predicted"/>
<dbReference type="PANTHER" id="PTHR43625:SF40">
    <property type="entry name" value="ALDO-KETO REDUCTASE YAKC [NADP(+)]"/>
    <property type="match status" value="1"/>
</dbReference>
<dbReference type="InterPro" id="IPR036812">
    <property type="entry name" value="NAD(P)_OxRdtase_dom_sf"/>
</dbReference>
<evidence type="ECO:0000313" key="4">
    <source>
        <dbReference type="Proteomes" id="UP000651156"/>
    </source>
</evidence>
<reference evidence="3 4" key="1">
    <citation type="submission" date="2020-10" db="EMBL/GenBank/DDBJ databases">
        <authorList>
            <person name="Castelo-Branco R."/>
            <person name="Eusebio N."/>
            <person name="Adriana R."/>
            <person name="Vieira A."/>
            <person name="Brugerolle De Fraissinette N."/>
            <person name="Rezende De Castro R."/>
            <person name="Schneider M.P."/>
            <person name="Vasconcelos V."/>
            <person name="Leao P.N."/>
        </authorList>
    </citation>
    <scope>NUCLEOTIDE SEQUENCE [LARGE SCALE GENOMIC DNA]</scope>
    <source>
        <strain evidence="3 4">LEGE 06123</strain>
    </source>
</reference>
<keyword evidence="4" id="KW-1185">Reference proteome</keyword>
<dbReference type="InterPro" id="IPR020471">
    <property type="entry name" value="AKR"/>
</dbReference>
<comment type="caution">
    <text evidence="3">The sequence shown here is derived from an EMBL/GenBank/DDBJ whole genome shotgun (WGS) entry which is preliminary data.</text>
</comment>
<dbReference type="Proteomes" id="UP000651156">
    <property type="component" value="Unassembled WGS sequence"/>
</dbReference>
<dbReference type="InterPro" id="IPR050791">
    <property type="entry name" value="Aldo-Keto_reductase"/>
</dbReference>
<dbReference type="SUPFAM" id="SSF51430">
    <property type="entry name" value="NAD(P)-linked oxidoreductase"/>
    <property type="match status" value="1"/>
</dbReference>
<sequence>MKTRNLGTQGLTVSEQGLGCMGMSEFYGTGDEAEAISTIHRALDLGVTLLDTADMYGSGTNEKLVGKAIRDRRDAVVLATKFGIIRGEDSSFRGVNGSPEYVHQACDASLQRLGLDYVDLYYQHRVDPNVPIEETVGAMAELVQQGKVRYLGLSEAAPATIRRAHATQPISALQSEYSLWQREPEDEILPTIRELGIGFVAYSPLGRGFLSGQITSPDDFAPDDFRRNLPRFQGENFNKNLQLVERVKEIAAEKGVTPGQLALAWLLAQGNDVVPIPGTKRQKYLEENVAAVDITLTSAELQRIAEVAPKGVAAGDRYADMSSVNR</sequence>
<name>A0ABR9UP71_9CHRO</name>
<protein>
    <submittedName>
        <fullName evidence="3">Aldo/keto reductase</fullName>
    </submittedName>
</protein>
<dbReference type="PRINTS" id="PR00069">
    <property type="entry name" value="ALDKETRDTASE"/>
</dbReference>
<dbReference type="EMBL" id="JADEWN010000011">
    <property type="protein sequence ID" value="MBE9190084.1"/>
    <property type="molecule type" value="Genomic_DNA"/>
</dbReference>
<dbReference type="Gene3D" id="3.20.20.100">
    <property type="entry name" value="NADP-dependent oxidoreductase domain"/>
    <property type="match status" value="1"/>
</dbReference>
<dbReference type="RefSeq" id="WP_193931287.1">
    <property type="nucleotide sequence ID" value="NZ_CAWPMZ010000016.1"/>
</dbReference>
<accession>A0ABR9UP71</accession>
<keyword evidence="1" id="KW-0560">Oxidoreductase</keyword>
<evidence type="ECO:0000256" key="1">
    <source>
        <dbReference type="ARBA" id="ARBA00023002"/>
    </source>
</evidence>
<dbReference type="PANTHER" id="PTHR43625">
    <property type="entry name" value="AFLATOXIN B1 ALDEHYDE REDUCTASE"/>
    <property type="match status" value="1"/>
</dbReference>
<gene>
    <name evidence="3" type="ORF">IQ230_06855</name>
</gene>
<evidence type="ECO:0000313" key="3">
    <source>
        <dbReference type="EMBL" id="MBE9190084.1"/>
    </source>
</evidence>
<dbReference type="InterPro" id="IPR023210">
    <property type="entry name" value="NADP_OxRdtase_dom"/>
</dbReference>
<dbReference type="CDD" id="cd19076">
    <property type="entry name" value="AKR_AKR13A_13D"/>
    <property type="match status" value="1"/>
</dbReference>
<dbReference type="Pfam" id="PF00248">
    <property type="entry name" value="Aldo_ket_red"/>
    <property type="match status" value="1"/>
</dbReference>
<organism evidence="3 4">
    <name type="scientific">Gloeocapsopsis crepidinum LEGE 06123</name>
    <dbReference type="NCBI Taxonomy" id="588587"/>
    <lineage>
        <taxon>Bacteria</taxon>
        <taxon>Bacillati</taxon>
        <taxon>Cyanobacteriota</taxon>
        <taxon>Cyanophyceae</taxon>
        <taxon>Oscillatoriophycideae</taxon>
        <taxon>Chroococcales</taxon>
        <taxon>Chroococcaceae</taxon>
        <taxon>Gloeocapsopsis</taxon>
    </lineage>
</organism>